<keyword evidence="1" id="KW-1133">Transmembrane helix</keyword>
<evidence type="ECO:0000313" key="3">
    <source>
        <dbReference type="EnsemblProtists" id="PYU1_T004646"/>
    </source>
</evidence>
<reference evidence="3" key="3">
    <citation type="submission" date="2015-02" db="UniProtKB">
        <authorList>
            <consortium name="EnsemblProtists"/>
        </authorList>
    </citation>
    <scope>IDENTIFICATION</scope>
    <source>
        <strain evidence="3">DAOM BR144</strain>
    </source>
</reference>
<dbReference type="Proteomes" id="UP000019132">
    <property type="component" value="Unassembled WGS sequence"/>
</dbReference>
<keyword evidence="4" id="KW-1185">Reference proteome</keyword>
<sequence>MCRGPAAQWRRQLLLLLLLLASHVRKALGGGAYESSAAPSKRRSKIEIRVQDFSFSAMSMEKENANEDVMVDEEPEPNDQLSNQDALLLMFVILCAARLLLFMAASIWKLLRRVAGLKEPDLIEESNEVIRVEMAAKQTAVIRLCHLQFLVLAEKLKQELSGSNVASGDEEVVGQMIASLPASQLNKDNVRLSDILQILEQIPLKEHGLSNATIEEQMAAIQDDLEENDLDIAGAWTRLQALYSSFQAIQQAIRNRAKQRAQRSQSVVETMRERSYTEDVLGELRKVTPTLPQGFTADMFASLGHAIHHQQQEQTTMSHRIARYPSDLSETDQTKND</sequence>
<dbReference type="EMBL" id="GL376631">
    <property type="status" value="NOT_ANNOTATED_CDS"/>
    <property type="molecule type" value="Genomic_DNA"/>
</dbReference>
<dbReference type="eggNOG" id="ENOG502SAN5">
    <property type="taxonomic scope" value="Eukaryota"/>
</dbReference>
<keyword evidence="2" id="KW-0732">Signal</keyword>
<dbReference type="HOGENOM" id="CLU_757545_0_0_1"/>
<feature type="chain" id="PRO_5003871078" description="Transmembrane protein" evidence="2">
    <location>
        <begin position="30"/>
        <end position="337"/>
    </location>
</feature>
<dbReference type="InParanoid" id="K3WI54"/>
<evidence type="ECO:0000256" key="2">
    <source>
        <dbReference type="SAM" id="SignalP"/>
    </source>
</evidence>
<keyword evidence="1" id="KW-0472">Membrane</keyword>
<feature type="signal peptide" evidence="2">
    <location>
        <begin position="1"/>
        <end position="29"/>
    </location>
</feature>
<evidence type="ECO:0008006" key="5">
    <source>
        <dbReference type="Google" id="ProtNLM"/>
    </source>
</evidence>
<evidence type="ECO:0000313" key="4">
    <source>
        <dbReference type="Proteomes" id="UP000019132"/>
    </source>
</evidence>
<reference evidence="4" key="2">
    <citation type="submission" date="2010-04" db="EMBL/GenBank/DDBJ databases">
        <authorList>
            <person name="Buell R."/>
            <person name="Hamilton J."/>
            <person name="Hostetler J."/>
        </authorList>
    </citation>
    <scope>NUCLEOTIDE SEQUENCE [LARGE SCALE GENOMIC DNA]</scope>
    <source>
        <strain evidence="4">DAOM:BR144</strain>
    </source>
</reference>
<dbReference type="AlphaFoldDB" id="K3WI54"/>
<organism evidence="3 4">
    <name type="scientific">Globisporangium ultimum (strain ATCC 200006 / CBS 805.95 / DAOM BR144)</name>
    <name type="common">Pythium ultimum</name>
    <dbReference type="NCBI Taxonomy" id="431595"/>
    <lineage>
        <taxon>Eukaryota</taxon>
        <taxon>Sar</taxon>
        <taxon>Stramenopiles</taxon>
        <taxon>Oomycota</taxon>
        <taxon>Peronosporomycetes</taxon>
        <taxon>Pythiales</taxon>
        <taxon>Pythiaceae</taxon>
        <taxon>Globisporangium</taxon>
    </lineage>
</organism>
<proteinExistence type="predicted"/>
<protein>
    <recommendedName>
        <fullName evidence="5">Transmembrane protein</fullName>
    </recommendedName>
</protein>
<feature type="transmembrane region" description="Helical" evidence="1">
    <location>
        <begin position="86"/>
        <end position="108"/>
    </location>
</feature>
<keyword evidence="1" id="KW-0812">Transmembrane</keyword>
<evidence type="ECO:0000256" key="1">
    <source>
        <dbReference type="SAM" id="Phobius"/>
    </source>
</evidence>
<dbReference type="EnsemblProtists" id="PYU1_T004646">
    <property type="protein sequence ID" value="PYU1_T004646"/>
    <property type="gene ID" value="PYU1_G004635"/>
</dbReference>
<accession>K3WI54</accession>
<reference evidence="4" key="1">
    <citation type="journal article" date="2010" name="Genome Biol.">
        <title>Genome sequence of the necrotrophic plant pathogen Pythium ultimum reveals original pathogenicity mechanisms and effector repertoire.</title>
        <authorList>
            <person name="Levesque C.A."/>
            <person name="Brouwer H."/>
            <person name="Cano L."/>
            <person name="Hamilton J.P."/>
            <person name="Holt C."/>
            <person name="Huitema E."/>
            <person name="Raffaele S."/>
            <person name="Robideau G.P."/>
            <person name="Thines M."/>
            <person name="Win J."/>
            <person name="Zerillo M.M."/>
            <person name="Beakes G.W."/>
            <person name="Boore J.L."/>
            <person name="Busam D."/>
            <person name="Dumas B."/>
            <person name="Ferriera S."/>
            <person name="Fuerstenberg S.I."/>
            <person name="Gachon C.M."/>
            <person name="Gaulin E."/>
            <person name="Govers F."/>
            <person name="Grenville-Briggs L."/>
            <person name="Horner N."/>
            <person name="Hostetler J."/>
            <person name="Jiang R.H."/>
            <person name="Johnson J."/>
            <person name="Krajaejun T."/>
            <person name="Lin H."/>
            <person name="Meijer H.J."/>
            <person name="Moore B."/>
            <person name="Morris P."/>
            <person name="Phuntmart V."/>
            <person name="Puiu D."/>
            <person name="Shetty J."/>
            <person name="Stajich J.E."/>
            <person name="Tripathy S."/>
            <person name="Wawra S."/>
            <person name="van West P."/>
            <person name="Whitty B.R."/>
            <person name="Coutinho P.M."/>
            <person name="Henrissat B."/>
            <person name="Martin F."/>
            <person name="Thomas P.D."/>
            <person name="Tyler B.M."/>
            <person name="De Vries R.P."/>
            <person name="Kamoun S."/>
            <person name="Yandell M."/>
            <person name="Tisserat N."/>
            <person name="Buell C.R."/>
        </authorList>
    </citation>
    <scope>NUCLEOTIDE SEQUENCE</scope>
    <source>
        <strain evidence="4">DAOM:BR144</strain>
    </source>
</reference>
<name>K3WI54_GLOUD</name>
<dbReference type="VEuPathDB" id="FungiDB:PYU1_G004635"/>